<dbReference type="AlphaFoldDB" id="Q021H0"/>
<proteinExistence type="predicted"/>
<protein>
    <submittedName>
        <fullName evidence="2">Uncharacterized protein</fullName>
    </submittedName>
</protein>
<reference evidence="2" key="1">
    <citation type="submission" date="2006-10" db="EMBL/GenBank/DDBJ databases">
        <title>Complete sequence of Solibacter usitatus Ellin6076.</title>
        <authorList>
            <consortium name="US DOE Joint Genome Institute"/>
            <person name="Copeland A."/>
            <person name="Lucas S."/>
            <person name="Lapidus A."/>
            <person name="Barry K."/>
            <person name="Detter J.C."/>
            <person name="Glavina del Rio T."/>
            <person name="Hammon N."/>
            <person name="Israni S."/>
            <person name="Dalin E."/>
            <person name="Tice H."/>
            <person name="Pitluck S."/>
            <person name="Thompson L.S."/>
            <person name="Brettin T."/>
            <person name="Bruce D."/>
            <person name="Han C."/>
            <person name="Tapia R."/>
            <person name="Gilna P."/>
            <person name="Schmutz J."/>
            <person name="Larimer F."/>
            <person name="Land M."/>
            <person name="Hauser L."/>
            <person name="Kyrpides N."/>
            <person name="Mikhailova N."/>
            <person name="Janssen P.H."/>
            <person name="Kuske C.R."/>
            <person name="Richardson P."/>
        </authorList>
    </citation>
    <scope>NUCLEOTIDE SEQUENCE</scope>
    <source>
        <strain evidence="2">Ellin6076</strain>
    </source>
</reference>
<gene>
    <name evidence="2" type="ordered locus">Acid_3446</name>
</gene>
<dbReference type="KEGG" id="sus:Acid_3446"/>
<dbReference type="HOGENOM" id="CLU_1170042_0_0_0"/>
<dbReference type="InParanoid" id="Q021H0"/>
<feature type="signal peptide" evidence="1">
    <location>
        <begin position="1"/>
        <end position="24"/>
    </location>
</feature>
<organism evidence="2">
    <name type="scientific">Solibacter usitatus (strain Ellin6076)</name>
    <dbReference type="NCBI Taxonomy" id="234267"/>
    <lineage>
        <taxon>Bacteria</taxon>
        <taxon>Pseudomonadati</taxon>
        <taxon>Acidobacteriota</taxon>
        <taxon>Terriglobia</taxon>
        <taxon>Bryobacterales</taxon>
        <taxon>Solibacteraceae</taxon>
        <taxon>Candidatus Solibacter</taxon>
    </lineage>
</organism>
<feature type="chain" id="PRO_5004162955" evidence="1">
    <location>
        <begin position="25"/>
        <end position="237"/>
    </location>
</feature>
<dbReference type="STRING" id="234267.Acid_3446"/>
<evidence type="ECO:0000313" key="2">
    <source>
        <dbReference type="EMBL" id="ABJ84419.1"/>
    </source>
</evidence>
<name>Q021H0_SOLUE</name>
<keyword evidence="1" id="KW-0732">Signal</keyword>
<sequence precursor="true">MLVILKKLATLLGGALLFTTAAFAQTQTDKGGGNVQPPHAKPQGYSLEKMAELLAQFGTSGNNPQYYPKTPFQVLYGDPSVTTVTGKVCPDPPGGTGILVSGGKTFVVKPGTEFFVPIAGFDDSPPVVGTFPSQSKDAADYVFGTNDYWARGYTIIVDGDTTAVGPEFLAGPVVTPPLSDGGGTHIIQLGVFLTPMTAGTHLVTIQGEIASNSVLLATGLSCIDEKFTYTVQVVPSH</sequence>
<dbReference type="EMBL" id="CP000473">
    <property type="protein sequence ID" value="ABJ84419.1"/>
    <property type="molecule type" value="Genomic_DNA"/>
</dbReference>
<evidence type="ECO:0000256" key="1">
    <source>
        <dbReference type="SAM" id="SignalP"/>
    </source>
</evidence>
<accession>Q021H0</accession>